<evidence type="ECO:0000256" key="1">
    <source>
        <dbReference type="ARBA" id="ARBA00004127"/>
    </source>
</evidence>
<dbReference type="InterPro" id="IPR007318">
    <property type="entry name" value="Phopholipid_MeTrfase"/>
</dbReference>
<feature type="transmembrane region" description="Helical" evidence="5">
    <location>
        <begin position="138"/>
        <end position="157"/>
    </location>
</feature>
<dbReference type="EMBL" id="QFQP01000013">
    <property type="protein sequence ID" value="PZR12050.1"/>
    <property type="molecule type" value="Genomic_DNA"/>
</dbReference>
<evidence type="ECO:0000313" key="7">
    <source>
        <dbReference type="Proteomes" id="UP000249061"/>
    </source>
</evidence>
<reference evidence="6 7" key="1">
    <citation type="submission" date="2017-08" db="EMBL/GenBank/DDBJ databases">
        <title>Infants hospitalized years apart are colonized by the same room-sourced microbial strains.</title>
        <authorList>
            <person name="Brooks B."/>
            <person name="Olm M.R."/>
            <person name="Firek B.A."/>
            <person name="Baker R."/>
            <person name="Thomas B.C."/>
            <person name="Morowitz M.J."/>
            <person name="Banfield J.F."/>
        </authorList>
    </citation>
    <scope>NUCLEOTIDE SEQUENCE [LARGE SCALE GENOMIC DNA]</scope>
    <source>
        <strain evidence="6">S2_003_000_R2_14</strain>
    </source>
</reference>
<comment type="subcellular location">
    <subcellularLocation>
        <location evidence="1">Endomembrane system</location>
        <topology evidence="1">Multi-pass membrane protein</topology>
    </subcellularLocation>
</comment>
<sequence>MTRHVISAALLGVFFVSALGLRPLLHRLRTGKWGINGLSGRIGSIEWWGGATFIVSIALAPLALVLPAFETPSLAFSLVLAIGGLITTLVAQSAMGASWRIGVDAREQTSLVTGGLFSVVRNPIFTGMLSFATGLAVLWPNVASLASALALFVAVELQVRFVEEPYLASTHGAAWSNWASRVGRFVPLFGRVRSET</sequence>
<accession>A0A2W5T940</accession>
<proteinExistence type="predicted"/>
<dbReference type="AlphaFoldDB" id="A0A2W5T940"/>
<keyword evidence="6" id="KW-0489">Methyltransferase</keyword>
<comment type="caution">
    <text evidence="6">The sequence shown here is derived from an EMBL/GenBank/DDBJ whole genome shotgun (WGS) entry which is preliminary data.</text>
</comment>
<gene>
    <name evidence="6" type="ORF">DI536_17175</name>
</gene>
<keyword evidence="4 5" id="KW-0472">Membrane</keyword>
<dbReference type="Gene3D" id="1.20.120.1630">
    <property type="match status" value="1"/>
</dbReference>
<protein>
    <submittedName>
        <fullName evidence="6">Isoprenylcysteine carboxyl methyltransferase</fullName>
    </submittedName>
</protein>
<evidence type="ECO:0000256" key="5">
    <source>
        <dbReference type="SAM" id="Phobius"/>
    </source>
</evidence>
<feature type="transmembrane region" description="Helical" evidence="5">
    <location>
        <begin position="75"/>
        <end position="99"/>
    </location>
</feature>
<feature type="transmembrane region" description="Helical" evidence="5">
    <location>
        <begin position="45"/>
        <end position="69"/>
    </location>
</feature>
<keyword evidence="3 5" id="KW-1133">Transmembrane helix</keyword>
<organism evidence="6 7">
    <name type="scientific">Archangium gephyra</name>
    <dbReference type="NCBI Taxonomy" id="48"/>
    <lineage>
        <taxon>Bacteria</taxon>
        <taxon>Pseudomonadati</taxon>
        <taxon>Myxococcota</taxon>
        <taxon>Myxococcia</taxon>
        <taxon>Myxococcales</taxon>
        <taxon>Cystobacterineae</taxon>
        <taxon>Archangiaceae</taxon>
        <taxon>Archangium</taxon>
    </lineage>
</organism>
<dbReference type="Proteomes" id="UP000249061">
    <property type="component" value="Unassembled WGS sequence"/>
</dbReference>
<feature type="transmembrane region" description="Helical" evidence="5">
    <location>
        <begin position="6"/>
        <end position="25"/>
    </location>
</feature>
<dbReference type="GO" id="GO:0012505">
    <property type="term" value="C:endomembrane system"/>
    <property type="evidence" value="ECO:0007669"/>
    <property type="project" value="UniProtKB-SubCell"/>
</dbReference>
<evidence type="ECO:0000256" key="3">
    <source>
        <dbReference type="ARBA" id="ARBA00022989"/>
    </source>
</evidence>
<dbReference type="Pfam" id="PF04191">
    <property type="entry name" value="PEMT"/>
    <property type="match status" value="1"/>
</dbReference>
<evidence type="ECO:0000313" key="6">
    <source>
        <dbReference type="EMBL" id="PZR12050.1"/>
    </source>
</evidence>
<name>A0A2W5T940_9BACT</name>
<evidence type="ECO:0000256" key="2">
    <source>
        <dbReference type="ARBA" id="ARBA00022692"/>
    </source>
</evidence>
<evidence type="ECO:0000256" key="4">
    <source>
        <dbReference type="ARBA" id="ARBA00023136"/>
    </source>
</evidence>
<dbReference type="GO" id="GO:0008168">
    <property type="term" value="F:methyltransferase activity"/>
    <property type="evidence" value="ECO:0007669"/>
    <property type="project" value="UniProtKB-KW"/>
</dbReference>
<keyword evidence="6" id="KW-0808">Transferase</keyword>
<dbReference type="GO" id="GO:0032259">
    <property type="term" value="P:methylation"/>
    <property type="evidence" value="ECO:0007669"/>
    <property type="project" value="UniProtKB-KW"/>
</dbReference>
<keyword evidence="2 5" id="KW-0812">Transmembrane</keyword>